<dbReference type="Proteomes" id="UP000286211">
    <property type="component" value="Unassembled WGS sequence"/>
</dbReference>
<gene>
    <name evidence="2" type="ORF">DW079_09495</name>
    <name evidence="1" type="ORF">KSW82_04270</name>
</gene>
<sequence>MTEKEKKRLEMYEQRYAESWKKREINEEGTLKPFSKEELEHIFMLNDHLKELTSSTIDKTLRVSIHLLDEIEKGYKDFEDYQIESYIGMTYLDDGDETLEEQIRLTFEMAKCDIIGWGADLEPGVQEDDAFDKEMIFNNEENSIGQLWNEIWEKYHVSLNWAFSHYFNYLSIFTVEDIMKIKPGNFEMSIEISL</sequence>
<evidence type="ECO:0000313" key="3">
    <source>
        <dbReference type="Proteomes" id="UP000286211"/>
    </source>
</evidence>
<proteinExistence type="predicted"/>
<dbReference type="AlphaFoldDB" id="A0A3R6F933"/>
<reference evidence="2 3" key="1">
    <citation type="submission" date="2018-08" db="EMBL/GenBank/DDBJ databases">
        <title>A genome reference for cultivated species of the human gut microbiota.</title>
        <authorList>
            <person name="Zou Y."/>
            <person name="Xue W."/>
            <person name="Luo G."/>
        </authorList>
    </citation>
    <scope>NUCLEOTIDE SEQUENCE [LARGE SCALE GENOMIC DNA]</scope>
    <source>
        <strain evidence="2 3">AF46-2NS</strain>
    </source>
</reference>
<reference evidence="1" key="2">
    <citation type="submission" date="2021-06" db="EMBL/GenBank/DDBJ databases">
        <title>Collection of gut derived symbiotic bacterial strains cultured from healthy donors.</title>
        <authorList>
            <person name="Lin H."/>
            <person name="Littmann E."/>
            <person name="Pamer E.G."/>
        </authorList>
    </citation>
    <scope>NUCLEOTIDE SEQUENCE</scope>
    <source>
        <strain evidence="1">MSK.21.74</strain>
    </source>
</reference>
<organism evidence="2 3">
    <name type="scientific">Segatella copri</name>
    <dbReference type="NCBI Taxonomy" id="165179"/>
    <lineage>
        <taxon>Bacteria</taxon>
        <taxon>Pseudomonadati</taxon>
        <taxon>Bacteroidota</taxon>
        <taxon>Bacteroidia</taxon>
        <taxon>Bacteroidales</taxon>
        <taxon>Prevotellaceae</taxon>
        <taxon>Segatella</taxon>
    </lineage>
</organism>
<evidence type="ECO:0000313" key="1">
    <source>
        <dbReference type="EMBL" id="MBV3386957.1"/>
    </source>
</evidence>
<name>A0A3R6F933_9BACT</name>
<evidence type="ECO:0000313" key="2">
    <source>
        <dbReference type="EMBL" id="RHK09780.1"/>
    </source>
</evidence>
<dbReference type="Proteomes" id="UP001196765">
    <property type="component" value="Unassembled WGS sequence"/>
</dbReference>
<dbReference type="RefSeq" id="WP_119236429.1">
    <property type="nucleotide sequence ID" value="NZ_CP134816.1"/>
</dbReference>
<protein>
    <submittedName>
        <fullName evidence="2">Uncharacterized protein</fullName>
    </submittedName>
</protein>
<accession>A0A3R6F933</accession>
<dbReference type="EMBL" id="JAHOEI010000008">
    <property type="protein sequence ID" value="MBV3386957.1"/>
    <property type="molecule type" value="Genomic_DNA"/>
</dbReference>
<comment type="caution">
    <text evidence="2">The sequence shown here is derived from an EMBL/GenBank/DDBJ whole genome shotgun (WGS) entry which is preliminary data.</text>
</comment>
<dbReference type="EMBL" id="QRNB01000046">
    <property type="protein sequence ID" value="RHK09780.1"/>
    <property type="molecule type" value="Genomic_DNA"/>
</dbReference>